<dbReference type="EMBL" id="JACHON010000015">
    <property type="protein sequence ID" value="MBB6513710.1"/>
    <property type="molecule type" value="Genomic_DNA"/>
</dbReference>
<dbReference type="Pfam" id="PF13157">
    <property type="entry name" value="Enas"/>
    <property type="match status" value="1"/>
</dbReference>
<dbReference type="Proteomes" id="UP000572212">
    <property type="component" value="Unassembled WGS sequence"/>
</dbReference>
<evidence type="ECO:0000313" key="3">
    <source>
        <dbReference type="Proteomes" id="UP000572212"/>
    </source>
</evidence>
<evidence type="ECO:0000313" key="2">
    <source>
        <dbReference type="EMBL" id="MBB6513710.1"/>
    </source>
</evidence>
<gene>
    <name evidence="2" type="ORF">GGQ92_002524</name>
</gene>
<dbReference type="InterPro" id="IPR025055">
    <property type="entry name" value="Ena_core"/>
</dbReference>
<comment type="caution">
    <text evidence="2">The sequence shown here is derived from an EMBL/GenBank/DDBJ whole genome shotgun (WGS) entry which is preliminary data.</text>
</comment>
<organism evidence="2 3">
    <name type="scientific">Gracilibacillus halotolerans</name>
    <dbReference type="NCBI Taxonomy" id="74386"/>
    <lineage>
        <taxon>Bacteria</taxon>
        <taxon>Bacillati</taxon>
        <taxon>Bacillota</taxon>
        <taxon>Bacilli</taxon>
        <taxon>Bacillales</taxon>
        <taxon>Bacillaceae</taxon>
        <taxon>Gracilibacillus</taxon>
    </lineage>
</organism>
<proteinExistence type="predicted"/>
<reference evidence="2 3" key="1">
    <citation type="submission" date="2020-08" db="EMBL/GenBank/DDBJ databases">
        <title>Genomic Encyclopedia of Type Strains, Phase IV (KMG-IV): sequencing the most valuable type-strain genomes for metagenomic binning, comparative biology and taxonomic classification.</title>
        <authorList>
            <person name="Goeker M."/>
        </authorList>
    </citation>
    <scope>NUCLEOTIDE SEQUENCE [LARGE SCALE GENOMIC DNA]</scope>
    <source>
        <strain evidence="2 3">DSM 11805</strain>
    </source>
</reference>
<evidence type="ECO:0000259" key="1">
    <source>
        <dbReference type="Pfam" id="PF13157"/>
    </source>
</evidence>
<dbReference type="RefSeq" id="WP_184249368.1">
    <property type="nucleotide sequence ID" value="NZ_BAAACU010000043.1"/>
</dbReference>
<sequence>MNNTAHQPHCFTAWNVLDWISKQTIIHLSKTLACDELVTDKICGNIRLQGDKKTLLWHVKGPLSVSGNVTVYHRWGHQPIVVIINQRKEHTILKGETLTLSITNLKTLEVRGDGTSNAFSIGKYSLTIQYRLSHGYANPATGELICYLSDKDGNPVKSLRCMELIQTPNRKTVKVSVSHNTTTYLQKVQVLLKGFITIRVVENDREFKIDTIPFQVEEDFLLYAPVGSFIKCQISDVQCSVYYTNKGEKINVMLEFCQQLQMVENKVIEMLACPTLPDTG</sequence>
<dbReference type="AlphaFoldDB" id="A0A841RHQ0"/>
<protein>
    <recommendedName>
        <fullName evidence="1">Endospore appendages core domain-containing protein</fullName>
    </recommendedName>
</protein>
<accession>A0A841RHQ0</accession>
<feature type="domain" description="Endospore appendages core" evidence="1">
    <location>
        <begin position="36"/>
        <end position="131"/>
    </location>
</feature>
<name>A0A841RHQ0_9BACI</name>
<keyword evidence="3" id="KW-1185">Reference proteome</keyword>